<comment type="caution">
    <text evidence="2">The sequence shown here is derived from an EMBL/GenBank/DDBJ whole genome shotgun (WGS) entry which is preliminary data.</text>
</comment>
<dbReference type="InterPro" id="IPR043917">
    <property type="entry name" value="DUF5753"/>
</dbReference>
<dbReference type="EMBL" id="VFPH01000001">
    <property type="protein sequence ID" value="TQM45658.1"/>
    <property type="molecule type" value="Genomic_DNA"/>
</dbReference>
<gene>
    <name evidence="2" type="ORF">FB388_3058</name>
</gene>
<protein>
    <submittedName>
        <fullName evidence="2">Helix-turn-helix protein</fullName>
    </submittedName>
</protein>
<dbReference type="Proteomes" id="UP000319818">
    <property type="component" value="Unassembled WGS sequence"/>
</dbReference>
<dbReference type="Pfam" id="PF13560">
    <property type="entry name" value="HTH_31"/>
    <property type="match status" value="1"/>
</dbReference>
<dbReference type="InterPro" id="IPR001387">
    <property type="entry name" value="Cro/C1-type_HTH"/>
</dbReference>
<dbReference type="GO" id="GO:0003677">
    <property type="term" value="F:DNA binding"/>
    <property type="evidence" value="ECO:0007669"/>
    <property type="project" value="InterPro"/>
</dbReference>
<accession>A0A543GHU9</accession>
<reference evidence="2 3" key="1">
    <citation type="submission" date="2019-06" db="EMBL/GenBank/DDBJ databases">
        <title>Sequencing the genomes of 1000 actinobacteria strains.</title>
        <authorList>
            <person name="Klenk H.-P."/>
        </authorList>
    </citation>
    <scope>NUCLEOTIDE SEQUENCE [LARGE SCALE GENOMIC DNA]</scope>
    <source>
        <strain evidence="2 3">DSM 45511</strain>
    </source>
</reference>
<dbReference type="PROSITE" id="PS50943">
    <property type="entry name" value="HTH_CROC1"/>
    <property type="match status" value="1"/>
</dbReference>
<dbReference type="Pfam" id="PF19054">
    <property type="entry name" value="DUF5753"/>
    <property type="match status" value="1"/>
</dbReference>
<dbReference type="InterPro" id="IPR010982">
    <property type="entry name" value="Lambda_DNA-bd_dom_sf"/>
</dbReference>
<dbReference type="CDD" id="cd00093">
    <property type="entry name" value="HTH_XRE"/>
    <property type="match status" value="1"/>
</dbReference>
<dbReference type="SUPFAM" id="SSF47413">
    <property type="entry name" value="lambda repressor-like DNA-binding domains"/>
    <property type="match status" value="1"/>
</dbReference>
<keyword evidence="3" id="KW-1185">Reference proteome</keyword>
<dbReference type="AlphaFoldDB" id="A0A543GHU9"/>
<sequence>MVRRRVLGKQLRLLREQAGLTLEEAAPKLHFSVSKLSRIENAQVVIDIHWVKSMLDVYDVGGLRWTELLELAQEANQPGWWQAYGLGNNSYIAFETEASRLHEFTVSYVPGILQTADYARALMRAVPLQRTVEQLENEVAARIYRQRRLTAADNPLNVIVVIDEPALHRPVGGAEVQQEQLGHIAELAELDTVALHVLPTAVGAHAAMPSGFMILNFEDLDEPDMAYVEHTLGALSLDKAGDVTRARLTFERLLSDALDPTASLALVRRLAGGEFIRRSGRG</sequence>
<dbReference type="Gene3D" id="1.10.260.40">
    <property type="entry name" value="lambda repressor-like DNA-binding domains"/>
    <property type="match status" value="1"/>
</dbReference>
<proteinExistence type="predicted"/>
<evidence type="ECO:0000259" key="1">
    <source>
        <dbReference type="PROSITE" id="PS50943"/>
    </source>
</evidence>
<feature type="domain" description="HTH cro/C1-type" evidence="1">
    <location>
        <begin position="11"/>
        <end position="68"/>
    </location>
</feature>
<evidence type="ECO:0000313" key="2">
    <source>
        <dbReference type="EMBL" id="TQM45658.1"/>
    </source>
</evidence>
<name>A0A543GHU9_9PSEU</name>
<organism evidence="2 3">
    <name type="scientific">Pseudonocardia cypriaca</name>
    <dbReference type="NCBI Taxonomy" id="882449"/>
    <lineage>
        <taxon>Bacteria</taxon>
        <taxon>Bacillati</taxon>
        <taxon>Actinomycetota</taxon>
        <taxon>Actinomycetes</taxon>
        <taxon>Pseudonocardiales</taxon>
        <taxon>Pseudonocardiaceae</taxon>
        <taxon>Pseudonocardia</taxon>
    </lineage>
</organism>
<evidence type="ECO:0000313" key="3">
    <source>
        <dbReference type="Proteomes" id="UP000319818"/>
    </source>
</evidence>
<dbReference type="SMART" id="SM00530">
    <property type="entry name" value="HTH_XRE"/>
    <property type="match status" value="1"/>
</dbReference>